<dbReference type="InterPro" id="IPR050411">
    <property type="entry name" value="AlphaKG_dependent_hydroxylases"/>
</dbReference>
<accession>A0A8H3G8C3</accession>
<evidence type="ECO:0000256" key="1">
    <source>
        <dbReference type="ARBA" id="ARBA00023002"/>
    </source>
</evidence>
<dbReference type="Pfam" id="PF02668">
    <property type="entry name" value="TauD"/>
    <property type="match status" value="1"/>
</dbReference>
<dbReference type="AlphaFoldDB" id="A0A8H3G8C3"/>
<evidence type="ECO:0000313" key="4">
    <source>
        <dbReference type="EMBL" id="CAF9938389.1"/>
    </source>
</evidence>
<dbReference type="EMBL" id="CAJPDT010000108">
    <property type="protein sequence ID" value="CAF9938389.1"/>
    <property type="molecule type" value="Genomic_DNA"/>
</dbReference>
<sequence>MAPHALTDLHDTSGYYPSAAHRTRPHTATHHNSPNSPHNPKPAPSAKIPFGNLGFGSESPSNVWNLSADEISELEKNVRHFLSLNEPLNALNQSTFPLTSALTAKLRAVVEHVYGEQQFFVISGLDPFRYSDFQNVIIHAGLSSHVGSKRGMGGRTGGNNAVIQHITAMPVDVNAPAGRYHGPPSRNQDIPFHTDNGDIISLFALSTSKSGGSFYLADSTAVYNELAAAEPELAQALCNDWTMISPSPTTPPSTRPIAFPNHHPTRVLLNCSRARITGTPSAPRPSSLPPLSPLQRRALDALHFAAKRLATEIKLQPGDMLFFNNLGLMHARDGFVDDEESGLKRHLLRLILRDEECAWRLPWQLRGTWRDLYGGRVEEEVWPVERELFAFACSH</sequence>
<feature type="region of interest" description="Disordered" evidence="2">
    <location>
        <begin position="1"/>
        <end position="51"/>
    </location>
</feature>
<dbReference type="OrthoDB" id="272271at2759"/>
<evidence type="ECO:0000256" key="2">
    <source>
        <dbReference type="SAM" id="MobiDB-lite"/>
    </source>
</evidence>
<dbReference type="Proteomes" id="UP000664534">
    <property type="component" value="Unassembled WGS sequence"/>
</dbReference>
<dbReference type="InterPro" id="IPR042098">
    <property type="entry name" value="TauD-like_sf"/>
</dbReference>
<keyword evidence="1" id="KW-0560">Oxidoreductase</keyword>
<comment type="caution">
    <text evidence="4">The sequence shown here is derived from an EMBL/GenBank/DDBJ whole genome shotgun (WGS) entry which is preliminary data.</text>
</comment>
<dbReference type="PANTHER" id="PTHR10696:SF54">
    <property type="entry name" value="FAMILY OXIDOREDUCTASE, PUTATIVE (AFU_ORTHOLOGUE AFUA_4G13850)-RELATED"/>
    <property type="match status" value="1"/>
</dbReference>
<evidence type="ECO:0000313" key="5">
    <source>
        <dbReference type="Proteomes" id="UP000664534"/>
    </source>
</evidence>
<feature type="domain" description="TauD/TfdA-like" evidence="3">
    <location>
        <begin position="87"/>
        <end position="350"/>
    </location>
</feature>
<reference evidence="4" key="1">
    <citation type="submission" date="2021-03" db="EMBL/GenBank/DDBJ databases">
        <authorList>
            <person name="Tagirdzhanova G."/>
        </authorList>
    </citation>
    <scope>NUCLEOTIDE SEQUENCE</scope>
</reference>
<dbReference type="SUPFAM" id="SSF51197">
    <property type="entry name" value="Clavaminate synthase-like"/>
    <property type="match status" value="1"/>
</dbReference>
<gene>
    <name evidence="4" type="ORF">IMSHALPRED_000780</name>
</gene>
<organism evidence="4 5">
    <name type="scientific">Imshaugia aleurites</name>
    <dbReference type="NCBI Taxonomy" id="172621"/>
    <lineage>
        <taxon>Eukaryota</taxon>
        <taxon>Fungi</taxon>
        <taxon>Dikarya</taxon>
        <taxon>Ascomycota</taxon>
        <taxon>Pezizomycotina</taxon>
        <taxon>Lecanoromycetes</taxon>
        <taxon>OSLEUM clade</taxon>
        <taxon>Lecanoromycetidae</taxon>
        <taxon>Lecanorales</taxon>
        <taxon>Lecanorineae</taxon>
        <taxon>Parmeliaceae</taxon>
        <taxon>Imshaugia</taxon>
    </lineage>
</organism>
<dbReference type="PANTHER" id="PTHR10696">
    <property type="entry name" value="GAMMA-BUTYROBETAINE HYDROXYLASE-RELATED"/>
    <property type="match status" value="1"/>
</dbReference>
<protein>
    <recommendedName>
        <fullName evidence="3">TauD/TfdA-like domain-containing protein</fullName>
    </recommendedName>
</protein>
<dbReference type="InterPro" id="IPR003819">
    <property type="entry name" value="TauD/TfdA-like"/>
</dbReference>
<name>A0A8H3G8C3_9LECA</name>
<dbReference type="Gene3D" id="3.60.130.10">
    <property type="entry name" value="Clavaminate synthase-like"/>
    <property type="match status" value="1"/>
</dbReference>
<keyword evidence="5" id="KW-1185">Reference proteome</keyword>
<proteinExistence type="predicted"/>
<dbReference type="GO" id="GO:0016491">
    <property type="term" value="F:oxidoreductase activity"/>
    <property type="evidence" value="ECO:0007669"/>
    <property type="project" value="UniProtKB-KW"/>
</dbReference>
<evidence type="ECO:0000259" key="3">
    <source>
        <dbReference type="Pfam" id="PF02668"/>
    </source>
</evidence>